<organism evidence="2 3">
    <name type="scientific">Cladorrhinum samala</name>
    <dbReference type="NCBI Taxonomy" id="585594"/>
    <lineage>
        <taxon>Eukaryota</taxon>
        <taxon>Fungi</taxon>
        <taxon>Dikarya</taxon>
        <taxon>Ascomycota</taxon>
        <taxon>Pezizomycotina</taxon>
        <taxon>Sordariomycetes</taxon>
        <taxon>Sordariomycetidae</taxon>
        <taxon>Sordariales</taxon>
        <taxon>Podosporaceae</taxon>
        <taxon>Cladorrhinum</taxon>
    </lineage>
</organism>
<evidence type="ECO:0000313" key="2">
    <source>
        <dbReference type="EMBL" id="KAK4457639.1"/>
    </source>
</evidence>
<keyword evidence="3" id="KW-1185">Reference proteome</keyword>
<feature type="transmembrane region" description="Helical" evidence="1">
    <location>
        <begin position="20"/>
        <end position="41"/>
    </location>
</feature>
<feature type="transmembrane region" description="Helical" evidence="1">
    <location>
        <begin position="48"/>
        <end position="66"/>
    </location>
</feature>
<evidence type="ECO:0000256" key="1">
    <source>
        <dbReference type="SAM" id="Phobius"/>
    </source>
</evidence>
<protein>
    <submittedName>
        <fullName evidence="2">Uncharacterized protein</fullName>
    </submittedName>
</protein>
<keyword evidence="1" id="KW-0472">Membrane</keyword>
<evidence type="ECO:0000313" key="3">
    <source>
        <dbReference type="Proteomes" id="UP001321749"/>
    </source>
</evidence>
<reference evidence="2" key="2">
    <citation type="submission" date="2023-06" db="EMBL/GenBank/DDBJ databases">
        <authorList>
            <consortium name="Lawrence Berkeley National Laboratory"/>
            <person name="Mondo S.J."/>
            <person name="Hensen N."/>
            <person name="Bonometti L."/>
            <person name="Westerberg I."/>
            <person name="Brannstrom I.O."/>
            <person name="Guillou S."/>
            <person name="Cros-Aarteil S."/>
            <person name="Calhoun S."/>
            <person name="Haridas S."/>
            <person name="Kuo A."/>
            <person name="Pangilinan J."/>
            <person name="Riley R."/>
            <person name="Labutti K."/>
            <person name="Andreopoulos B."/>
            <person name="Lipzen A."/>
            <person name="Chen C."/>
            <person name="Yanf M."/>
            <person name="Daum C."/>
            <person name="Ng V."/>
            <person name="Clum A."/>
            <person name="Steindorff A."/>
            <person name="Ohm R."/>
            <person name="Martin F."/>
            <person name="Silar P."/>
            <person name="Natvig D."/>
            <person name="Lalanne C."/>
            <person name="Gautier V."/>
            <person name="Ament-Velasquez S.L."/>
            <person name="Kruys A."/>
            <person name="Hutchinson M.I."/>
            <person name="Powell A.J."/>
            <person name="Barry K."/>
            <person name="Miller A.N."/>
            <person name="Grigoriev I.V."/>
            <person name="Debuchy R."/>
            <person name="Gladieux P."/>
            <person name="Thoren M.H."/>
            <person name="Johannesson H."/>
        </authorList>
    </citation>
    <scope>NUCLEOTIDE SEQUENCE</scope>
    <source>
        <strain evidence="2">PSN324</strain>
    </source>
</reference>
<feature type="transmembrane region" description="Helical" evidence="1">
    <location>
        <begin position="86"/>
        <end position="117"/>
    </location>
</feature>
<keyword evidence="1" id="KW-0812">Transmembrane</keyword>
<comment type="caution">
    <text evidence="2">The sequence shown here is derived from an EMBL/GenBank/DDBJ whole genome shotgun (WGS) entry which is preliminary data.</text>
</comment>
<accession>A0AAV9H9E0</accession>
<keyword evidence="1" id="KW-1133">Transmembrane helix</keyword>
<reference evidence="2" key="1">
    <citation type="journal article" date="2023" name="Mol. Phylogenet. Evol.">
        <title>Genome-scale phylogeny and comparative genomics of the fungal order Sordariales.</title>
        <authorList>
            <person name="Hensen N."/>
            <person name="Bonometti L."/>
            <person name="Westerberg I."/>
            <person name="Brannstrom I.O."/>
            <person name="Guillou S."/>
            <person name="Cros-Aarteil S."/>
            <person name="Calhoun S."/>
            <person name="Haridas S."/>
            <person name="Kuo A."/>
            <person name="Mondo S."/>
            <person name="Pangilinan J."/>
            <person name="Riley R."/>
            <person name="LaButti K."/>
            <person name="Andreopoulos B."/>
            <person name="Lipzen A."/>
            <person name="Chen C."/>
            <person name="Yan M."/>
            <person name="Daum C."/>
            <person name="Ng V."/>
            <person name="Clum A."/>
            <person name="Steindorff A."/>
            <person name="Ohm R.A."/>
            <person name="Martin F."/>
            <person name="Silar P."/>
            <person name="Natvig D.O."/>
            <person name="Lalanne C."/>
            <person name="Gautier V."/>
            <person name="Ament-Velasquez S.L."/>
            <person name="Kruys A."/>
            <person name="Hutchinson M.I."/>
            <person name="Powell A.J."/>
            <person name="Barry K."/>
            <person name="Miller A.N."/>
            <person name="Grigoriev I.V."/>
            <person name="Debuchy R."/>
            <person name="Gladieux P."/>
            <person name="Hiltunen Thoren M."/>
            <person name="Johannesson H."/>
        </authorList>
    </citation>
    <scope>NUCLEOTIDE SEQUENCE</scope>
    <source>
        <strain evidence="2">PSN324</strain>
    </source>
</reference>
<sequence>MNTNTLGLPVVRVTFGQVPFFLEIVSITCISLAVTTVAVFVRRRAGLGFIQASLSATVLFGCFSFIANVLPPLGKLFYSRSDIRSFFFLCSLFLAIPGIFTILIVCIVLCSLIFPLIRESFIAIAKHVTQPHRTWIV</sequence>
<dbReference type="EMBL" id="MU865104">
    <property type="protein sequence ID" value="KAK4457639.1"/>
    <property type="molecule type" value="Genomic_DNA"/>
</dbReference>
<proteinExistence type="predicted"/>
<name>A0AAV9H9E0_9PEZI</name>
<gene>
    <name evidence="2" type="ORF">QBC42DRAFT_278638</name>
</gene>
<dbReference type="Proteomes" id="UP001321749">
    <property type="component" value="Unassembled WGS sequence"/>
</dbReference>
<dbReference type="AlphaFoldDB" id="A0AAV9H9E0"/>